<keyword evidence="1" id="KW-0732">Signal</keyword>
<comment type="caution">
    <text evidence="2">The sequence shown here is derived from an EMBL/GenBank/DDBJ whole genome shotgun (WGS) entry which is preliminary data.</text>
</comment>
<evidence type="ECO:0000313" key="3">
    <source>
        <dbReference type="Proteomes" id="UP001501170"/>
    </source>
</evidence>
<dbReference type="EMBL" id="BAAARB010000023">
    <property type="protein sequence ID" value="GAA2390622.1"/>
    <property type="molecule type" value="Genomic_DNA"/>
</dbReference>
<evidence type="ECO:0000256" key="1">
    <source>
        <dbReference type="SAM" id="SignalP"/>
    </source>
</evidence>
<accession>A0ABN3HZF2</accession>
<gene>
    <name evidence="2" type="ORF">GCM10009855_33320</name>
</gene>
<reference evidence="2 3" key="1">
    <citation type="journal article" date="2019" name="Int. J. Syst. Evol. Microbiol.">
        <title>The Global Catalogue of Microorganisms (GCM) 10K type strain sequencing project: providing services to taxonomists for standard genome sequencing and annotation.</title>
        <authorList>
            <consortium name="The Broad Institute Genomics Platform"/>
            <consortium name="The Broad Institute Genome Sequencing Center for Infectious Disease"/>
            <person name="Wu L."/>
            <person name="Ma J."/>
        </authorList>
    </citation>
    <scope>NUCLEOTIDE SEQUENCE [LARGE SCALE GENOMIC DNA]</scope>
    <source>
        <strain evidence="2 3">JCM 16227</strain>
    </source>
</reference>
<dbReference type="Proteomes" id="UP001501170">
    <property type="component" value="Unassembled WGS sequence"/>
</dbReference>
<protein>
    <submittedName>
        <fullName evidence="2">Uncharacterized protein</fullName>
    </submittedName>
</protein>
<feature type="chain" id="PRO_5045547537" evidence="1">
    <location>
        <begin position="37"/>
        <end position="121"/>
    </location>
</feature>
<proteinExistence type="predicted"/>
<evidence type="ECO:0000313" key="2">
    <source>
        <dbReference type="EMBL" id="GAA2390622.1"/>
    </source>
</evidence>
<keyword evidence="3" id="KW-1185">Reference proteome</keyword>
<organism evidence="2 3">
    <name type="scientific">Gordonia cholesterolivorans</name>
    <dbReference type="NCBI Taxonomy" id="559625"/>
    <lineage>
        <taxon>Bacteria</taxon>
        <taxon>Bacillati</taxon>
        <taxon>Actinomycetota</taxon>
        <taxon>Actinomycetes</taxon>
        <taxon>Mycobacteriales</taxon>
        <taxon>Gordoniaceae</taxon>
        <taxon>Gordonia</taxon>
    </lineage>
</organism>
<name>A0ABN3HZF2_9ACTN</name>
<feature type="signal peptide" evidence="1">
    <location>
        <begin position="1"/>
        <end position="36"/>
    </location>
</feature>
<sequence>MRPSPTVVRTAVVRTAAIAAGIGAMALFGSAGQAAADVAPGSYTSTTSSSGIVLLQRDARVEGDQLVLIGRYPIHRTATGGYVDLFPGHRVILNSDGHGGYRGPAYFGGAVIGAITLTPHR</sequence>